<dbReference type="Gene3D" id="3.30.40.10">
    <property type="entry name" value="Zinc/RING finger domain, C3HC4 (zinc finger)"/>
    <property type="match status" value="1"/>
</dbReference>
<dbReference type="STRING" id="578455.G2RHG4"/>
<dbReference type="RefSeq" id="XP_003657612.1">
    <property type="nucleotide sequence ID" value="XM_003657564.1"/>
</dbReference>
<keyword evidence="12" id="KW-1185">Reference proteome</keyword>
<dbReference type="SUPFAM" id="SSF57850">
    <property type="entry name" value="RING/U-box"/>
    <property type="match status" value="1"/>
</dbReference>
<evidence type="ECO:0000259" key="10">
    <source>
        <dbReference type="PROSITE" id="PS50089"/>
    </source>
</evidence>
<dbReference type="InterPro" id="IPR051834">
    <property type="entry name" value="RING_finger_E3_ligase"/>
</dbReference>
<name>G2RHG4_THETT</name>
<evidence type="ECO:0000313" key="11">
    <source>
        <dbReference type="EMBL" id="AEO71276.1"/>
    </source>
</evidence>
<accession>G2RHG4</accession>
<evidence type="ECO:0000256" key="1">
    <source>
        <dbReference type="ARBA" id="ARBA00000900"/>
    </source>
</evidence>
<dbReference type="OrthoDB" id="8062037at2759"/>
<dbReference type="PROSITE" id="PS50089">
    <property type="entry name" value="ZF_RING_2"/>
    <property type="match status" value="1"/>
</dbReference>
<gene>
    <name evidence="11" type="ORF">THITE_2123477</name>
</gene>
<dbReference type="eggNOG" id="KOG0800">
    <property type="taxonomic scope" value="Eukaryota"/>
</dbReference>
<dbReference type="GO" id="GO:0016567">
    <property type="term" value="P:protein ubiquitination"/>
    <property type="evidence" value="ECO:0007669"/>
    <property type="project" value="UniProtKB-ARBA"/>
</dbReference>
<dbReference type="AlphaFoldDB" id="G2RHG4"/>
<dbReference type="PANTHER" id="PTHR45931">
    <property type="entry name" value="SI:CH211-59O9.10"/>
    <property type="match status" value="1"/>
</dbReference>
<feature type="compositionally biased region" description="Low complexity" evidence="9">
    <location>
        <begin position="212"/>
        <end position="236"/>
    </location>
</feature>
<dbReference type="HOGENOM" id="CLU_619915_0_0_1"/>
<proteinExistence type="predicted"/>
<dbReference type="GO" id="GO:0008270">
    <property type="term" value="F:zinc ion binding"/>
    <property type="evidence" value="ECO:0007669"/>
    <property type="project" value="UniProtKB-KW"/>
</dbReference>
<keyword evidence="3" id="KW-0808">Transferase</keyword>
<dbReference type="GO" id="GO:0005634">
    <property type="term" value="C:nucleus"/>
    <property type="evidence" value="ECO:0007669"/>
    <property type="project" value="TreeGrafter"/>
</dbReference>
<evidence type="ECO:0000256" key="5">
    <source>
        <dbReference type="ARBA" id="ARBA00022771"/>
    </source>
</evidence>
<dbReference type="FunFam" id="3.30.40.10:FF:000127">
    <property type="entry name" value="E3 ubiquitin-protein ligase RNF181"/>
    <property type="match status" value="1"/>
</dbReference>
<evidence type="ECO:0000256" key="8">
    <source>
        <dbReference type="PROSITE-ProRule" id="PRU00175"/>
    </source>
</evidence>
<feature type="region of interest" description="Disordered" evidence="9">
    <location>
        <begin position="192"/>
        <end position="236"/>
    </location>
</feature>
<evidence type="ECO:0000256" key="9">
    <source>
        <dbReference type="SAM" id="MobiDB-lite"/>
    </source>
</evidence>
<organism evidence="11 12">
    <name type="scientific">Thermothielavioides terrestris (strain ATCC 38088 / NRRL 8126)</name>
    <name type="common">Thielavia terrestris</name>
    <dbReference type="NCBI Taxonomy" id="578455"/>
    <lineage>
        <taxon>Eukaryota</taxon>
        <taxon>Fungi</taxon>
        <taxon>Dikarya</taxon>
        <taxon>Ascomycota</taxon>
        <taxon>Pezizomycotina</taxon>
        <taxon>Sordariomycetes</taxon>
        <taxon>Sordariomycetidae</taxon>
        <taxon>Sordariales</taxon>
        <taxon>Chaetomiaceae</taxon>
        <taxon>Thermothielavioides</taxon>
        <taxon>Thermothielavioides terrestris</taxon>
    </lineage>
</organism>
<feature type="domain" description="RING-type" evidence="10">
    <location>
        <begin position="318"/>
        <end position="359"/>
    </location>
</feature>
<dbReference type="KEGG" id="ttt:THITE_2123477"/>
<evidence type="ECO:0000256" key="4">
    <source>
        <dbReference type="ARBA" id="ARBA00022723"/>
    </source>
</evidence>
<dbReference type="SMART" id="SM00184">
    <property type="entry name" value="RING"/>
    <property type="match status" value="1"/>
</dbReference>
<keyword evidence="4" id="KW-0479">Metal-binding</keyword>
<feature type="compositionally biased region" description="Low complexity" evidence="9">
    <location>
        <begin position="106"/>
        <end position="123"/>
    </location>
</feature>
<evidence type="ECO:0000256" key="6">
    <source>
        <dbReference type="ARBA" id="ARBA00022786"/>
    </source>
</evidence>
<dbReference type="Proteomes" id="UP000008181">
    <property type="component" value="Chromosome 6"/>
</dbReference>
<evidence type="ECO:0000256" key="7">
    <source>
        <dbReference type="ARBA" id="ARBA00022833"/>
    </source>
</evidence>
<dbReference type="GeneID" id="11523213"/>
<dbReference type="InterPro" id="IPR001841">
    <property type="entry name" value="Znf_RING"/>
</dbReference>
<comment type="catalytic activity">
    <reaction evidence="1">
        <text>S-ubiquitinyl-[E2 ubiquitin-conjugating enzyme]-L-cysteine + [acceptor protein]-L-lysine = [E2 ubiquitin-conjugating enzyme]-L-cysteine + N(6)-ubiquitinyl-[acceptor protein]-L-lysine.</text>
        <dbReference type="EC" id="2.3.2.27"/>
    </reaction>
</comment>
<protein>
    <recommendedName>
        <fullName evidence="2">RING-type E3 ubiquitin transferase</fullName>
        <ecNumber evidence="2">2.3.2.27</ecNumber>
    </recommendedName>
</protein>
<dbReference type="CDD" id="cd16454">
    <property type="entry name" value="RING-H2_PA-TM-RING"/>
    <property type="match status" value="1"/>
</dbReference>
<feature type="region of interest" description="Disordered" evidence="9">
    <location>
        <begin position="57"/>
        <end position="131"/>
    </location>
</feature>
<evidence type="ECO:0000256" key="3">
    <source>
        <dbReference type="ARBA" id="ARBA00022679"/>
    </source>
</evidence>
<dbReference type="InterPro" id="IPR013083">
    <property type="entry name" value="Znf_RING/FYVE/PHD"/>
</dbReference>
<feature type="region of interest" description="Disordered" evidence="9">
    <location>
        <begin position="366"/>
        <end position="399"/>
    </location>
</feature>
<dbReference type="Pfam" id="PF13639">
    <property type="entry name" value="zf-RING_2"/>
    <property type="match status" value="1"/>
</dbReference>
<keyword evidence="7" id="KW-0862">Zinc</keyword>
<evidence type="ECO:0000313" key="12">
    <source>
        <dbReference type="Proteomes" id="UP000008181"/>
    </source>
</evidence>
<dbReference type="GO" id="GO:0061630">
    <property type="term" value="F:ubiquitin protein ligase activity"/>
    <property type="evidence" value="ECO:0007669"/>
    <property type="project" value="UniProtKB-EC"/>
</dbReference>
<reference evidence="11 12" key="1">
    <citation type="journal article" date="2011" name="Nat. Biotechnol.">
        <title>Comparative genomic analysis of the thermophilic biomass-degrading fungi Myceliophthora thermophila and Thielavia terrestris.</title>
        <authorList>
            <person name="Berka R.M."/>
            <person name="Grigoriev I.V."/>
            <person name="Otillar R."/>
            <person name="Salamov A."/>
            <person name="Grimwood J."/>
            <person name="Reid I."/>
            <person name="Ishmael N."/>
            <person name="John T."/>
            <person name="Darmond C."/>
            <person name="Moisan M.-C."/>
            <person name="Henrissat B."/>
            <person name="Coutinho P.M."/>
            <person name="Lombard V."/>
            <person name="Natvig D.O."/>
            <person name="Lindquist E."/>
            <person name="Schmutz J."/>
            <person name="Lucas S."/>
            <person name="Harris P."/>
            <person name="Powlowski J."/>
            <person name="Bellemare A."/>
            <person name="Taylor D."/>
            <person name="Butler G."/>
            <person name="de Vries R.P."/>
            <person name="Allijn I.E."/>
            <person name="van den Brink J."/>
            <person name="Ushinsky S."/>
            <person name="Storms R."/>
            <person name="Powell A.J."/>
            <person name="Paulsen I.T."/>
            <person name="Elbourne L.D.H."/>
            <person name="Baker S.E."/>
            <person name="Magnuson J."/>
            <person name="LaBoissiere S."/>
            <person name="Clutterbuck A.J."/>
            <person name="Martinez D."/>
            <person name="Wogulis M."/>
            <person name="de Leon A.L."/>
            <person name="Rey M.W."/>
            <person name="Tsang A."/>
        </authorList>
    </citation>
    <scope>NUCLEOTIDE SEQUENCE [LARGE SCALE GENOMIC DNA]</scope>
    <source>
        <strain evidence="12">ATCC 38088 / NRRL 8126</strain>
    </source>
</reference>
<evidence type="ECO:0000256" key="2">
    <source>
        <dbReference type="ARBA" id="ARBA00012483"/>
    </source>
</evidence>
<dbReference type="EC" id="2.3.2.27" evidence="2"/>
<dbReference type="EMBL" id="CP003014">
    <property type="protein sequence ID" value="AEO71276.1"/>
    <property type="molecule type" value="Genomic_DNA"/>
</dbReference>
<sequence length="399" mass="42443">MADQASHDHEAMYCHACHHQWQRAGESIECPQCMSSSTEIVRPSSSPSLIAIRQQPLTSTQITPENDPRHFHNRQQEGVASPDAAPRAPEPSAGQESPAAPHQPPAGEAGNSASEANGSGNNAPHTGGHLPRFTFRFTTTEAVPAVTFITFVTNNPPPQPATENPPPRAENVQPVTFWGMHFFPHVTVFPSAPPPTVNNSPPAEADPATQSSQPADAPQNDAQQQQPPQASQARPQPVMRTDMLGQLLASLFNPANAVFGDAVYTQEAFDRVLTQLRDQLQPGGAPPASADALARLQTRELDDAMLAGRGDDDGKAKCIVCVDDMVKGDKAAVLPCGHFFHGDCVMPWLKLHNTCPVCRRSVEVEGEGKPGKAAGVNLPGQPETGGTGAARSENEMDCA</sequence>
<keyword evidence="5 8" id="KW-0863">Zinc-finger</keyword>
<dbReference type="GO" id="GO:0006511">
    <property type="term" value="P:ubiquitin-dependent protein catabolic process"/>
    <property type="evidence" value="ECO:0007669"/>
    <property type="project" value="TreeGrafter"/>
</dbReference>
<keyword evidence="6" id="KW-0833">Ubl conjugation pathway</keyword>
<dbReference type="PANTHER" id="PTHR45931:SF3">
    <property type="entry name" value="RING ZINC FINGER-CONTAINING PROTEIN"/>
    <property type="match status" value="1"/>
</dbReference>